<sequence length="180" mass="19809">MSPSSLRCSRFCTPLSHRQAGLGREPEPEPEALSSRWLRNPSSRTEPSRAKTPRPSQKARLPFAVVSRAPLSCASPCAASAHTPHCHEQGQAILCLELEPKLLPPFTLSPGLAPLTKPSPSAPSLELHPLRACPLRVCIPPFPMDRVKSSLTMCYPRCACFSPYWVKSRPRDLIHVHVPP</sequence>
<dbReference type="Gramene" id="ERN16477">
    <property type="protein sequence ID" value="ERN16477"/>
    <property type="gene ID" value="AMTR_s00052p00224880"/>
</dbReference>
<evidence type="ECO:0000313" key="2">
    <source>
        <dbReference type="EMBL" id="ERN16477.1"/>
    </source>
</evidence>
<dbReference type="AlphaFoldDB" id="U5D4Y3"/>
<reference evidence="3" key="1">
    <citation type="journal article" date="2013" name="Science">
        <title>The Amborella genome and the evolution of flowering plants.</title>
        <authorList>
            <consortium name="Amborella Genome Project"/>
        </authorList>
    </citation>
    <scope>NUCLEOTIDE SEQUENCE [LARGE SCALE GENOMIC DNA]</scope>
</reference>
<evidence type="ECO:0000256" key="1">
    <source>
        <dbReference type="SAM" id="MobiDB-lite"/>
    </source>
</evidence>
<proteinExistence type="predicted"/>
<evidence type="ECO:0000313" key="3">
    <source>
        <dbReference type="Proteomes" id="UP000017836"/>
    </source>
</evidence>
<keyword evidence="3" id="KW-1185">Reference proteome</keyword>
<feature type="region of interest" description="Disordered" evidence="1">
    <location>
        <begin position="18"/>
        <end position="60"/>
    </location>
</feature>
<dbReference type="Proteomes" id="UP000017836">
    <property type="component" value="Unassembled WGS sequence"/>
</dbReference>
<dbReference type="HOGENOM" id="CLU_1498267_0_0_1"/>
<organism evidence="2 3">
    <name type="scientific">Amborella trichopoda</name>
    <dbReference type="NCBI Taxonomy" id="13333"/>
    <lineage>
        <taxon>Eukaryota</taxon>
        <taxon>Viridiplantae</taxon>
        <taxon>Streptophyta</taxon>
        <taxon>Embryophyta</taxon>
        <taxon>Tracheophyta</taxon>
        <taxon>Spermatophyta</taxon>
        <taxon>Magnoliopsida</taxon>
        <taxon>Amborellales</taxon>
        <taxon>Amborellaceae</taxon>
        <taxon>Amborella</taxon>
    </lineage>
</organism>
<accession>U5D4Y3</accession>
<protein>
    <submittedName>
        <fullName evidence="2">Uncharacterized protein</fullName>
    </submittedName>
</protein>
<name>U5D4Y3_AMBTC</name>
<dbReference type="EMBL" id="KI392446">
    <property type="protein sequence ID" value="ERN16477.1"/>
    <property type="molecule type" value="Genomic_DNA"/>
</dbReference>
<gene>
    <name evidence="2" type="ORF">AMTR_s00052p00224880</name>
</gene>